<reference evidence="2 3" key="1">
    <citation type="submission" date="2010-02" db="EMBL/GenBank/DDBJ databases">
        <authorList>
            <person name="Weinstock G."/>
            <person name="Sodergren E."/>
            <person name="Clifton S."/>
            <person name="Fulton L."/>
            <person name="Fulton B."/>
            <person name="Courtney L."/>
            <person name="Fronick C."/>
            <person name="Harrison M."/>
            <person name="Strong C."/>
            <person name="Farmer C."/>
            <person name="Delahaunty K."/>
            <person name="Markovic C."/>
            <person name="Hall O."/>
            <person name="Minx P."/>
            <person name="Tomlinson C."/>
            <person name="Mitreva M."/>
            <person name="Nelson J."/>
            <person name="Hou S."/>
            <person name="Wollam A."/>
            <person name="Pepin K.H."/>
            <person name="Johnson M."/>
            <person name="Bhonagiri V."/>
            <person name="Zhang X."/>
            <person name="Suruliraj S."/>
            <person name="Warren W."/>
            <person name="Chinwalla A."/>
            <person name="Mardis E.R."/>
            <person name="Wilson R.K."/>
        </authorList>
    </citation>
    <scope>NUCLEOTIDE SEQUENCE [LARGE SCALE GENOMIC DNA]</scope>
    <source>
        <strain evidence="2 3">ATCC 29315</strain>
    </source>
</reference>
<name>D4DTG0_NEIEG</name>
<dbReference type="EMBL" id="ADBF01000233">
    <property type="protein sequence ID" value="EFE48856.1"/>
    <property type="molecule type" value="Genomic_DNA"/>
</dbReference>
<dbReference type="AlphaFoldDB" id="D4DTG0"/>
<proteinExistence type="predicted"/>
<dbReference type="GO" id="GO:0016818">
    <property type="term" value="F:hydrolase activity, acting on acid anhydrides, in phosphorus-containing anhydrides"/>
    <property type="evidence" value="ECO:0007669"/>
    <property type="project" value="InterPro"/>
</dbReference>
<dbReference type="GO" id="GO:0003676">
    <property type="term" value="F:nucleic acid binding"/>
    <property type="evidence" value="ECO:0007669"/>
    <property type="project" value="InterPro"/>
</dbReference>
<evidence type="ECO:0000313" key="3">
    <source>
        <dbReference type="Proteomes" id="UP000005536"/>
    </source>
</evidence>
<protein>
    <recommendedName>
        <fullName evidence="1">ATP-dependent helicase C-terminal domain-containing protein</fullName>
    </recommendedName>
</protein>
<accession>D4DTG0</accession>
<dbReference type="GO" id="GO:0004386">
    <property type="term" value="F:helicase activity"/>
    <property type="evidence" value="ECO:0007669"/>
    <property type="project" value="InterPro"/>
</dbReference>
<dbReference type="GO" id="GO:0006139">
    <property type="term" value="P:nucleobase-containing compound metabolic process"/>
    <property type="evidence" value="ECO:0007669"/>
    <property type="project" value="InterPro"/>
</dbReference>
<feature type="domain" description="ATP-dependent helicase C-terminal" evidence="1">
    <location>
        <begin position="2"/>
        <end position="47"/>
    </location>
</feature>
<sequence length="52" mass="5937">MPEAGIKLIQAVGRLIRTENDYGRVTILDNRIQTQRYGKQLLANLPPFKRIG</sequence>
<dbReference type="Proteomes" id="UP000005536">
    <property type="component" value="Unassembled WGS sequence"/>
</dbReference>
<evidence type="ECO:0000313" key="2">
    <source>
        <dbReference type="EMBL" id="EFE48856.1"/>
    </source>
</evidence>
<dbReference type="GO" id="GO:0005524">
    <property type="term" value="F:ATP binding"/>
    <property type="evidence" value="ECO:0007669"/>
    <property type="project" value="InterPro"/>
</dbReference>
<dbReference type="Gene3D" id="3.40.50.300">
    <property type="entry name" value="P-loop containing nucleotide triphosphate hydrolases"/>
    <property type="match status" value="1"/>
</dbReference>
<gene>
    <name evidence="2" type="ORF">NEIELOOT_02366</name>
</gene>
<organism evidence="2 3">
    <name type="scientific">Neisseria elongata subsp. glycolytica ATCC 29315</name>
    <dbReference type="NCBI Taxonomy" id="546263"/>
    <lineage>
        <taxon>Bacteria</taxon>
        <taxon>Pseudomonadati</taxon>
        <taxon>Pseudomonadota</taxon>
        <taxon>Betaproteobacteria</taxon>
        <taxon>Neisseriales</taxon>
        <taxon>Neisseriaceae</taxon>
        <taxon>Neisseria</taxon>
    </lineage>
</organism>
<comment type="caution">
    <text evidence="2">The sequence shown here is derived from an EMBL/GenBank/DDBJ whole genome shotgun (WGS) entry which is preliminary data.</text>
</comment>
<dbReference type="InterPro" id="IPR027417">
    <property type="entry name" value="P-loop_NTPase"/>
</dbReference>
<evidence type="ECO:0000259" key="1">
    <source>
        <dbReference type="Pfam" id="PF13307"/>
    </source>
</evidence>
<dbReference type="Pfam" id="PF13307">
    <property type="entry name" value="Helicase_C_2"/>
    <property type="match status" value="1"/>
</dbReference>
<dbReference type="InterPro" id="IPR006555">
    <property type="entry name" value="ATP-dep_Helicase_C"/>
</dbReference>